<feature type="transmembrane region" description="Helical" evidence="2">
    <location>
        <begin position="12"/>
        <end position="34"/>
    </location>
</feature>
<keyword evidence="4" id="KW-1185">Reference proteome</keyword>
<keyword evidence="2" id="KW-0472">Membrane</keyword>
<gene>
    <name evidence="3" type="ORF">SAMN06297251_111149</name>
</gene>
<proteinExistence type="predicted"/>
<name>A0A1W2CVA8_9HYPH</name>
<evidence type="ECO:0000256" key="2">
    <source>
        <dbReference type="SAM" id="Phobius"/>
    </source>
</evidence>
<evidence type="ECO:0000256" key="1">
    <source>
        <dbReference type="SAM" id="Coils"/>
    </source>
</evidence>
<evidence type="ECO:0000313" key="3">
    <source>
        <dbReference type="EMBL" id="SMC89197.1"/>
    </source>
</evidence>
<dbReference type="RefSeq" id="WP_084410561.1">
    <property type="nucleotide sequence ID" value="NZ_FWXR01000011.1"/>
</dbReference>
<feature type="transmembrane region" description="Helical" evidence="2">
    <location>
        <begin position="54"/>
        <end position="73"/>
    </location>
</feature>
<dbReference type="EMBL" id="FWXR01000011">
    <property type="protein sequence ID" value="SMC89197.1"/>
    <property type="molecule type" value="Genomic_DNA"/>
</dbReference>
<dbReference type="Proteomes" id="UP000192656">
    <property type="component" value="Unassembled WGS sequence"/>
</dbReference>
<protein>
    <submittedName>
        <fullName evidence="3">Uncharacterized protein</fullName>
    </submittedName>
</protein>
<reference evidence="3 4" key="1">
    <citation type="submission" date="2017-04" db="EMBL/GenBank/DDBJ databases">
        <authorList>
            <person name="Afonso C.L."/>
            <person name="Miller P.J."/>
            <person name="Scott M.A."/>
            <person name="Spackman E."/>
            <person name="Goraichik I."/>
            <person name="Dimitrov K.M."/>
            <person name="Suarez D.L."/>
            <person name="Swayne D.E."/>
        </authorList>
    </citation>
    <scope>NUCLEOTIDE SEQUENCE [LARGE SCALE GENOMIC DNA]</scope>
    <source>
        <strain evidence="3 4">CGMCC 1.10972</strain>
    </source>
</reference>
<feature type="coiled-coil region" evidence="1">
    <location>
        <begin position="78"/>
        <end position="109"/>
    </location>
</feature>
<accession>A0A1W2CVA8</accession>
<sequence length="195" mass="22526">MNEHDDKSFRTRLLKWFGIALLLWICVALVPLFVLTDCRNGLFDCMQPSEWGDLLAGLFAPLAFAGLAVTILLQATEVRAALREARDTRMVLKEQQQEARRQAEFMEAQTIAFERQLLSNFQRGHLAERDVEIRTALIEFYPLLNEIVSEFDLQEDVRSLPSNSRFRAMPVVRQVSELWQIVEVAFPRLQSDETL</sequence>
<evidence type="ECO:0000313" key="4">
    <source>
        <dbReference type="Proteomes" id="UP000192656"/>
    </source>
</evidence>
<dbReference type="STRING" id="937218.SAMN06297251_111149"/>
<keyword evidence="1" id="KW-0175">Coiled coil</keyword>
<dbReference type="AlphaFoldDB" id="A0A1W2CVA8"/>
<keyword evidence="2" id="KW-0812">Transmembrane</keyword>
<keyword evidence="2" id="KW-1133">Transmembrane helix</keyword>
<organism evidence="3 4">
    <name type="scientific">Fulvimarina manganoxydans</name>
    <dbReference type="NCBI Taxonomy" id="937218"/>
    <lineage>
        <taxon>Bacteria</taxon>
        <taxon>Pseudomonadati</taxon>
        <taxon>Pseudomonadota</taxon>
        <taxon>Alphaproteobacteria</taxon>
        <taxon>Hyphomicrobiales</taxon>
        <taxon>Aurantimonadaceae</taxon>
        <taxon>Fulvimarina</taxon>
    </lineage>
</organism>